<dbReference type="GO" id="GO:0031514">
    <property type="term" value="C:motile cilium"/>
    <property type="evidence" value="ECO:0007669"/>
    <property type="project" value="UniProtKB-SubCell"/>
</dbReference>
<evidence type="ECO:0000256" key="2">
    <source>
        <dbReference type="ARBA" id="ARBA00016322"/>
    </source>
</evidence>
<evidence type="ECO:0000313" key="15">
    <source>
        <dbReference type="Proteomes" id="UP000276133"/>
    </source>
</evidence>
<dbReference type="PROSITE" id="PS50016">
    <property type="entry name" value="ZF_PHD_2"/>
    <property type="match status" value="1"/>
</dbReference>
<dbReference type="InterPro" id="IPR011992">
    <property type="entry name" value="EF-hand-dom_pair"/>
</dbReference>
<keyword evidence="7" id="KW-0106">Calcium</keyword>
<dbReference type="Proteomes" id="UP000276133">
    <property type="component" value="Unassembled WGS sequence"/>
</dbReference>
<keyword evidence="6" id="KW-0862">Zinc</keyword>
<dbReference type="InterPro" id="IPR011011">
    <property type="entry name" value="Znf_FYVE_PHD"/>
</dbReference>
<dbReference type="SUPFAM" id="SSF47473">
    <property type="entry name" value="EF-hand"/>
    <property type="match status" value="1"/>
</dbReference>
<keyword evidence="3" id="KW-0479">Metal-binding</keyword>
<dbReference type="GO" id="GO:0008270">
    <property type="term" value="F:zinc ion binding"/>
    <property type="evidence" value="ECO:0007669"/>
    <property type="project" value="UniProtKB-KW"/>
</dbReference>
<evidence type="ECO:0000256" key="7">
    <source>
        <dbReference type="ARBA" id="ARBA00022837"/>
    </source>
</evidence>
<comment type="caution">
    <text evidence="14">The sequence shown here is derived from an EMBL/GenBank/DDBJ whole genome shotgun (WGS) entry which is preliminary data.</text>
</comment>
<dbReference type="STRING" id="10195.A0A3M7PP70"/>
<feature type="domain" description="EF-hand" evidence="13">
    <location>
        <begin position="661"/>
        <end position="696"/>
    </location>
</feature>
<dbReference type="Gene3D" id="2.20.110.10">
    <property type="entry name" value="Histone H3 K4-specific methyltransferase SET7/9 N-terminal domain"/>
    <property type="match status" value="1"/>
</dbReference>
<dbReference type="InterPro" id="IPR002048">
    <property type="entry name" value="EF_hand_dom"/>
</dbReference>
<keyword evidence="5 11" id="KW-0863">Zinc-finger</keyword>
<evidence type="ECO:0000256" key="6">
    <source>
        <dbReference type="ARBA" id="ARBA00022833"/>
    </source>
</evidence>
<evidence type="ECO:0000313" key="14">
    <source>
        <dbReference type="EMBL" id="RNA00912.1"/>
    </source>
</evidence>
<dbReference type="SUPFAM" id="SSF57903">
    <property type="entry name" value="FYVE/PHD zinc finger"/>
    <property type="match status" value="1"/>
</dbReference>
<dbReference type="InterPro" id="IPR031946">
    <property type="entry name" value="KIAA1045_Zf_RING"/>
</dbReference>
<dbReference type="CDD" id="cd00051">
    <property type="entry name" value="EFh"/>
    <property type="match status" value="2"/>
</dbReference>
<dbReference type="EMBL" id="REGN01009555">
    <property type="protein sequence ID" value="RNA00912.1"/>
    <property type="molecule type" value="Genomic_DNA"/>
</dbReference>
<keyword evidence="15" id="KW-1185">Reference proteome</keyword>
<dbReference type="SMART" id="SM00698">
    <property type="entry name" value="MORN"/>
    <property type="match status" value="2"/>
</dbReference>
<keyword evidence="4" id="KW-0677">Repeat</keyword>
<evidence type="ECO:0000256" key="11">
    <source>
        <dbReference type="PROSITE-ProRule" id="PRU00146"/>
    </source>
</evidence>
<name>A0A3M7PP70_BRAPC</name>
<evidence type="ECO:0000256" key="10">
    <source>
        <dbReference type="ARBA" id="ARBA00023273"/>
    </source>
</evidence>
<evidence type="ECO:0000256" key="9">
    <source>
        <dbReference type="ARBA" id="ARBA00023069"/>
    </source>
</evidence>
<keyword evidence="9" id="KW-0969">Cilium</keyword>
<dbReference type="Pfam" id="PF02493">
    <property type="entry name" value="MORN"/>
    <property type="match status" value="3"/>
</dbReference>
<keyword evidence="10" id="KW-0966">Cell projection</keyword>
<keyword evidence="8" id="KW-0282">Flagellum</keyword>
<accession>A0A3M7PP70</accession>
<evidence type="ECO:0000256" key="5">
    <source>
        <dbReference type="ARBA" id="ARBA00022771"/>
    </source>
</evidence>
<gene>
    <name evidence="14" type="ORF">BpHYR1_019315</name>
</gene>
<dbReference type="OrthoDB" id="300500at2759"/>
<dbReference type="PANTHER" id="PTHR46437">
    <property type="entry name" value="MORN REPEAT-CONTAINING PROTEIN 5"/>
    <property type="match status" value="1"/>
</dbReference>
<dbReference type="InterPro" id="IPR019787">
    <property type="entry name" value="Znf_PHD-finger"/>
</dbReference>
<evidence type="ECO:0000256" key="8">
    <source>
        <dbReference type="ARBA" id="ARBA00022846"/>
    </source>
</evidence>
<dbReference type="InterPro" id="IPR018247">
    <property type="entry name" value="EF_Hand_1_Ca_BS"/>
</dbReference>
<comment type="subcellular location">
    <subcellularLocation>
        <location evidence="1">Cell projection</location>
        <location evidence="1">Cilium</location>
        <location evidence="1">Flagellum</location>
    </subcellularLocation>
</comment>
<reference evidence="14 15" key="1">
    <citation type="journal article" date="2018" name="Sci. Rep.">
        <title>Genomic signatures of local adaptation to the degree of environmental predictability in rotifers.</title>
        <authorList>
            <person name="Franch-Gras L."/>
            <person name="Hahn C."/>
            <person name="Garcia-Roger E.M."/>
            <person name="Carmona M.J."/>
            <person name="Serra M."/>
            <person name="Gomez A."/>
        </authorList>
    </citation>
    <scope>NUCLEOTIDE SEQUENCE [LARGE SCALE GENOMIC DNA]</scope>
    <source>
        <strain evidence="14">HYR1</strain>
    </source>
</reference>
<dbReference type="SUPFAM" id="SSF82185">
    <property type="entry name" value="Histone H3 K4-specific methyltransferase SET7/9 N-terminal domain"/>
    <property type="match status" value="1"/>
</dbReference>
<dbReference type="Pfam" id="PF16744">
    <property type="entry name" value="zf-RING_15"/>
    <property type="match status" value="1"/>
</dbReference>
<sequence length="843" mass="98718">MEYVGTSYSGESRDGRFEGKGTYNFSTGTKYIGELKDGMFNGKGTIFFENGGKYEATWEDGIAIEGKYTFPDGLEFSEKNWQYCDGYDRRFYTEICSGLKPAGRSQLSNDVPPRSIPENCYDCGDGFYNPETRIVNDYLGKFLRNADDDEHEWITKTCRKGWDENVDYKENYKKKNFPKILIVYNDSSSDTKVDDINQASPVINDFNKDRLNYITQLFFGFEEPNVKFDSPKELDEFLAKKKLQYFDKITFRKIFVNKPEINDPNDFNDAFTLIENLDTDLKTHYDLNIRSFMKKKLANAYSKKLFLTHQMANKPEEFKKLFRSKYHRDKQGKETSNSLRAKHSMLKNASKNSNLHEIKTKTNNLTKKISIKESLFANTHKKSAYNSFHNSKLSIQSKSKTSQSLFRQNINKFGQINESYEESSENSAFDLDSVVNETTFFETQKAWSLLKNNGISDAEPEVVTFTGSNISNIFDDTESIQSLPDHEIPYVSDKMVENDAYCFFCKENKANETVYPCRICTKVFHIKCIEKKGLLRSEQEREILLQAFSNIGWSCHECSNLGRLVPASDIYELIEQFEFSDVDHDYGISSDEFLRIRKEELLKHFGIEMSQDDIEATHLRFKLIDADKSGYIDWDEYLNYECMKRLHHTKARELVMKLTPKEIQQARETFFSFDRDKGGTISEEEARRTFRHWFTFLHQNQLNHTDVDTHVQVHTDLVMQAGSKRKSELTWEEFIKEQAIYILVNRPNNPIGLIGNSQEAKNSFNRLSKSQNKGIKKESYKITENPKSSKQLNKKFNFVSKKYKNISSIYLHDYYHNKKRKFNFYFTKKWLPLNREIWSLDKK</sequence>
<dbReference type="Gene3D" id="1.10.238.10">
    <property type="entry name" value="EF-hand"/>
    <property type="match status" value="2"/>
</dbReference>
<proteinExistence type="predicted"/>
<dbReference type="PROSITE" id="PS50222">
    <property type="entry name" value="EF_HAND_2"/>
    <property type="match status" value="1"/>
</dbReference>
<dbReference type="InterPro" id="IPR042814">
    <property type="entry name" value="Morn5"/>
</dbReference>
<organism evidence="14 15">
    <name type="scientific">Brachionus plicatilis</name>
    <name type="common">Marine rotifer</name>
    <name type="synonym">Brachionus muelleri</name>
    <dbReference type="NCBI Taxonomy" id="10195"/>
    <lineage>
        <taxon>Eukaryota</taxon>
        <taxon>Metazoa</taxon>
        <taxon>Spiralia</taxon>
        <taxon>Gnathifera</taxon>
        <taxon>Rotifera</taxon>
        <taxon>Eurotatoria</taxon>
        <taxon>Monogononta</taxon>
        <taxon>Pseudotrocha</taxon>
        <taxon>Ploima</taxon>
        <taxon>Brachionidae</taxon>
        <taxon>Brachionus</taxon>
    </lineage>
</organism>
<dbReference type="PANTHER" id="PTHR46437:SF1">
    <property type="entry name" value="MORN REPEAT-CONTAINING PROTEIN 5"/>
    <property type="match status" value="1"/>
</dbReference>
<evidence type="ECO:0000256" key="3">
    <source>
        <dbReference type="ARBA" id="ARBA00022723"/>
    </source>
</evidence>
<dbReference type="AlphaFoldDB" id="A0A3M7PP70"/>
<evidence type="ECO:0000259" key="13">
    <source>
        <dbReference type="PROSITE" id="PS50222"/>
    </source>
</evidence>
<dbReference type="InterPro" id="IPR013083">
    <property type="entry name" value="Znf_RING/FYVE/PHD"/>
</dbReference>
<protein>
    <recommendedName>
        <fullName evidence="2">MORN repeat-containing protein 5</fullName>
    </recommendedName>
</protein>
<dbReference type="Gene3D" id="3.30.40.10">
    <property type="entry name" value="Zinc/RING finger domain, C3HC4 (zinc finger)"/>
    <property type="match status" value="1"/>
</dbReference>
<feature type="domain" description="PHD-type" evidence="12">
    <location>
        <begin position="499"/>
        <end position="561"/>
    </location>
</feature>
<evidence type="ECO:0000256" key="1">
    <source>
        <dbReference type="ARBA" id="ARBA00004230"/>
    </source>
</evidence>
<evidence type="ECO:0000259" key="12">
    <source>
        <dbReference type="PROSITE" id="PS50016"/>
    </source>
</evidence>
<evidence type="ECO:0000256" key="4">
    <source>
        <dbReference type="ARBA" id="ARBA00022737"/>
    </source>
</evidence>
<dbReference type="InterPro" id="IPR003409">
    <property type="entry name" value="MORN"/>
</dbReference>
<dbReference type="PROSITE" id="PS00018">
    <property type="entry name" value="EF_HAND_1"/>
    <property type="match status" value="1"/>
</dbReference>
<dbReference type="CDD" id="cd15489">
    <property type="entry name" value="PHD_SF"/>
    <property type="match status" value="1"/>
</dbReference>
<dbReference type="GO" id="GO:0005509">
    <property type="term" value="F:calcium ion binding"/>
    <property type="evidence" value="ECO:0007669"/>
    <property type="project" value="InterPro"/>
</dbReference>